<dbReference type="AlphaFoldDB" id="A0A951UDB4"/>
<evidence type="ECO:0000313" key="2">
    <source>
        <dbReference type="EMBL" id="MBW4548939.1"/>
    </source>
</evidence>
<feature type="domain" description="NACHT conflict system C-terminal helical" evidence="1">
    <location>
        <begin position="3"/>
        <end position="88"/>
    </location>
</feature>
<dbReference type="InterPro" id="IPR054501">
    <property type="entry name" value="NCH2"/>
</dbReference>
<accession>A0A951UDB4</accession>
<reference evidence="2" key="2">
    <citation type="journal article" date="2022" name="Microbiol. Resour. Announc.">
        <title>Metagenome Sequencing to Explore Phylogenomics of Terrestrial Cyanobacteria.</title>
        <authorList>
            <person name="Ward R.D."/>
            <person name="Stajich J.E."/>
            <person name="Johansen J.R."/>
            <person name="Huntemann M."/>
            <person name="Clum A."/>
            <person name="Foster B."/>
            <person name="Foster B."/>
            <person name="Roux S."/>
            <person name="Palaniappan K."/>
            <person name="Varghese N."/>
            <person name="Mukherjee S."/>
            <person name="Reddy T.B.K."/>
            <person name="Daum C."/>
            <person name="Copeland A."/>
            <person name="Chen I.A."/>
            <person name="Ivanova N.N."/>
            <person name="Kyrpides N.C."/>
            <person name="Shapiro N."/>
            <person name="Eloe-Fadrosh E.A."/>
            <person name="Pietrasiak N."/>
        </authorList>
    </citation>
    <scope>NUCLEOTIDE SEQUENCE</scope>
    <source>
        <strain evidence="2">CPER-KK1</strain>
    </source>
</reference>
<sequence>MIARLEVLKPKVPDDKQPFKVREAFCNQIVQTWLNGLNLSPEMLMLTEEEDQALDSYFFTNRLIVQCKQAAVRVSPKTWAEIEERMLLVPNN</sequence>
<dbReference type="Pfam" id="PF22727">
    <property type="entry name" value="NCH2"/>
    <property type="match status" value="1"/>
</dbReference>
<proteinExistence type="predicted"/>
<protein>
    <recommendedName>
        <fullName evidence="1">NACHT conflict system C-terminal helical domain-containing protein</fullName>
    </recommendedName>
</protein>
<name>A0A951UDB4_9CYAN</name>
<dbReference type="EMBL" id="JAHHIF010000077">
    <property type="protein sequence ID" value="MBW4548939.1"/>
    <property type="molecule type" value="Genomic_DNA"/>
</dbReference>
<evidence type="ECO:0000259" key="1">
    <source>
        <dbReference type="Pfam" id="PF22727"/>
    </source>
</evidence>
<gene>
    <name evidence="2" type="ORF">KME25_31730</name>
</gene>
<organism evidence="2 3">
    <name type="scientific">Symplocastrum torsivum CPER-KK1</name>
    <dbReference type="NCBI Taxonomy" id="450513"/>
    <lineage>
        <taxon>Bacteria</taxon>
        <taxon>Bacillati</taxon>
        <taxon>Cyanobacteriota</taxon>
        <taxon>Cyanophyceae</taxon>
        <taxon>Oscillatoriophycideae</taxon>
        <taxon>Oscillatoriales</taxon>
        <taxon>Microcoleaceae</taxon>
        <taxon>Symplocastrum</taxon>
    </lineage>
</organism>
<evidence type="ECO:0000313" key="3">
    <source>
        <dbReference type="Proteomes" id="UP000753908"/>
    </source>
</evidence>
<comment type="caution">
    <text evidence="2">The sequence shown here is derived from an EMBL/GenBank/DDBJ whole genome shotgun (WGS) entry which is preliminary data.</text>
</comment>
<dbReference type="Proteomes" id="UP000753908">
    <property type="component" value="Unassembled WGS sequence"/>
</dbReference>
<reference evidence="2" key="1">
    <citation type="submission" date="2021-05" db="EMBL/GenBank/DDBJ databases">
        <authorList>
            <person name="Pietrasiak N."/>
            <person name="Ward R."/>
            <person name="Stajich J.E."/>
            <person name="Kurbessoian T."/>
        </authorList>
    </citation>
    <scope>NUCLEOTIDE SEQUENCE</scope>
    <source>
        <strain evidence="2">CPER-KK1</strain>
    </source>
</reference>